<keyword evidence="2 3" id="KW-0040">ANK repeat</keyword>
<sequence>MTNTEANFVRELHLAAAKGDGSRVDCLLKERPHLLDAANEWGWTPLMQAAASGHLNLAATFISHGADLNASNKLGMTILCVAVSSGKERLVRLLLEHGANSETSVISAVVHGHSHLLDENLFTNQNNGTLKLSGSSSLHMAVIVQTPEILHNLIVRGTDPNVRDEAGLSALDLAERMAQAGMFGCVEMVTTLRQISECKLSVEWCDGVLESSRDGDLNRLLLLLAEMRSKCRQQFNHSHAQILSQALLAAAENGQDLVIDVLLKHKLNLDVYGDQGMTPLMLAATNGHLNAVERLLAAGANSHLKSSVSGHNSFELASLSENAPPELTRLLAKHTIKNADALTPTVDRRRIQWPLSPQPTTHRLLKLPKSPHRSSSLPGSPTYQRSITNTTEDEGSSTPKKIKRFLSCMTNMK</sequence>
<evidence type="ECO:0000256" key="1">
    <source>
        <dbReference type="ARBA" id="ARBA00022737"/>
    </source>
</evidence>
<feature type="compositionally biased region" description="Polar residues" evidence="4">
    <location>
        <begin position="373"/>
        <end position="390"/>
    </location>
</feature>
<dbReference type="PANTHER" id="PTHR24171:SF9">
    <property type="entry name" value="ANKYRIN REPEAT DOMAIN-CONTAINING PROTEIN 39"/>
    <property type="match status" value="1"/>
</dbReference>
<dbReference type="Gene3D" id="1.25.40.20">
    <property type="entry name" value="Ankyrin repeat-containing domain"/>
    <property type="match status" value="2"/>
</dbReference>
<proteinExistence type="predicted"/>
<feature type="repeat" description="ANK" evidence="3">
    <location>
        <begin position="41"/>
        <end position="73"/>
    </location>
</feature>
<evidence type="ECO:0000256" key="2">
    <source>
        <dbReference type="ARBA" id="ARBA00023043"/>
    </source>
</evidence>
<feature type="region of interest" description="Disordered" evidence="4">
    <location>
        <begin position="354"/>
        <end position="399"/>
    </location>
</feature>
<dbReference type="OrthoDB" id="21416at2759"/>
<dbReference type="InterPro" id="IPR002110">
    <property type="entry name" value="Ankyrin_rpt"/>
</dbReference>
<evidence type="ECO:0000256" key="4">
    <source>
        <dbReference type="SAM" id="MobiDB-lite"/>
    </source>
</evidence>
<organism evidence="5 6">
    <name type="scientific">Cloeon dipterum</name>
    <dbReference type="NCBI Taxonomy" id="197152"/>
    <lineage>
        <taxon>Eukaryota</taxon>
        <taxon>Metazoa</taxon>
        <taxon>Ecdysozoa</taxon>
        <taxon>Arthropoda</taxon>
        <taxon>Hexapoda</taxon>
        <taxon>Insecta</taxon>
        <taxon>Pterygota</taxon>
        <taxon>Palaeoptera</taxon>
        <taxon>Ephemeroptera</taxon>
        <taxon>Pisciforma</taxon>
        <taxon>Baetidae</taxon>
        <taxon>Cloeon</taxon>
    </lineage>
</organism>
<dbReference type="AlphaFoldDB" id="A0A8S1DHE0"/>
<feature type="repeat" description="ANK" evidence="3">
    <location>
        <begin position="133"/>
        <end position="165"/>
    </location>
</feature>
<dbReference type="Pfam" id="PF12796">
    <property type="entry name" value="Ank_2"/>
    <property type="match status" value="2"/>
</dbReference>
<dbReference type="SMART" id="SM00248">
    <property type="entry name" value="ANK"/>
    <property type="match status" value="6"/>
</dbReference>
<comment type="caution">
    <text evidence="5">The sequence shown here is derived from an EMBL/GenBank/DDBJ whole genome shotgun (WGS) entry which is preliminary data.</text>
</comment>
<feature type="compositionally biased region" description="Basic residues" evidence="4">
    <location>
        <begin position="363"/>
        <end position="372"/>
    </location>
</feature>
<accession>A0A8S1DHE0</accession>
<gene>
    <name evidence="5" type="ORF">CLODIP_2_CD07566</name>
</gene>
<evidence type="ECO:0000256" key="3">
    <source>
        <dbReference type="PROSITE-ProRule" id="PRU00023"/>
    </source>
</evidence>
<dbReference type="PROSITE" id="PS50297">
    <property type="entry name" value="ANK_REP_REGION"/>
    <property type="match status" value="4"/>
</dbReference>
<feature type="repeat" description="ANK" evidence="3">
    <location>
        <begin position="275"/>
        <end position="307"/>
    </location>
</feature>
<keyword evidence="6" id="KW-1185">Reference proteome</keyword>
<evidence type="ECO:0000313" key="6">
    <source>
        <dbReference type="Proteomes" id="UP000494165"/>
    </source>
</evidence>
<reference evidence="5 6" key="1">
    <citation type="submission" date="2020-04" db="EMBL/GenBank/DDBJ databases">
        <authorList>
            <person name="Alioto T."/>
            <person name="Alioto T."/>
            <person name="Gomez Garrido J."/>
        </authorList>
    </citation>
    <scope>NUCLEOTIDE SEQUENCE [LARGE SCALE GENOMIC DNA]</scope>
</reference>
<protein>
    <recommendedName>
        <fullName evidence="7">SOCS box domain-containing protein</fullName>
    </recommendedName>
</protein>
<evidence type="ECO:0000313" key="5">
    <source>
        <dbReference type="EMBL" id="CAB3379313.1"/>
    </source>
</evidence>
<dbReference type="PANTHER" id="PTHR24171">
    <property type="entry name" value="ANKYRIN REPEAT DOMAIN-CONTAINING PROTEIN 39-RELATED"/>
    <property type="match status" value="1"/>
</dbReference>
<dbReference type="InterPro" id="IPR036770">
    <property type="entry name" value="Ankyrin_rpt-contain_sf"/>
</dbReference>
<keyword evidence="1" id="KW-0677">Repeat</keyword>
<feature type="repeat" description="ANK" evidence="3">
    <location>
        <begin position="74"/>
        <end position="100"/>
    </location>
</feature>
<dbReference type="PRINTS" id="PR01415">
    <property type="entry name" value="ANKYRIN"/>
</dbReference>
<dbReference type="PROSITE" id="PS50088">
    <property type="entry name" value="ANK_REPEAT"/>
    <property type="match status" value="4"/>
</dbReference>
<evidence type="ECO:0008006" key="7">
    <source>
        <dbReference type="Google" id="ProtNLM"/>
    </source>
</evidence>
<dbReference type="SUPFAM" id="SSF48403">
    <property type="entry name" value="Ankyrin repeat"/>
    <property type="match status" value="2"/>
</dbReference>
<dbReference type="Proteomes" id="UP000494165">
    <property type="component" value="Unassembled WGS sequence"/>
</dbReference>
<name>A0A8S1DHE0_9INSE</name>
<dbReference type="EMBL" id="CADEPI010000183">
    <property type="protein sequence ID" value="CAB3379313.1"/>
    <property type="molecule type" value="Genomic_DNA"/>
</dbReference>